<evidence type="ECO:0000313" key="17">
    <source>
        <dbReference type="Proteomes" id="UP000250235"/>
    </source>
</evidence>
<dbReference type="FunFam" id="1.10.510.10:FF:000252">
    <property type="entry name" value="Receptor-like protein kinase FERONIA"/>
    <property type="match status" value="1"/>
</dbReference>
<feature type="compositionally biased region" description="Polar residues" evidence="13">
    <location>
        <begin position="932"/>
        <end position="976"/>
    </location>
</feature>
<evidence type="ECO:0000313" key="16">
    <source>
        <dbReference type="EMBL" id="KZV47719.1"/>
    </source>
</evidence>
<feature type="compositionally biased region" description="Low complexity" evidence="13">
    <location>
        <begin position="892"/>
        <end position="911"/>
    </location>
</feature>
<dbReference type="InterPro" id="IPR017441">
    <property type="entry name" value="Protein_kinase_ATP_BS"/>
</dbReference>
<dbReference type="FunFam" id="2.60.120.430:FF:000007">
    <property type="entry name" value="FERONIA receptor-like kinase"/>
    <property type="match status" value="1"/>
</dbReference>
<evidence type="ECO:0000256" key="1">
    <source>
        <dbReference type="ARBA" id="ARBA00004479"/>
    </source>
</evidence>
<sequence length="1137" mass="125677">MNRKIQEFFLIIAIISCTLCQVHSQNKTSNNTSSAYTDSYVLACGATADATDANGRKWIQDIRFLTSPNESSSAMARTQDPSLPSTVPYMKARVFYSKATYRFPVSPMFRHWIRLHFYPSWYKDLDPSNSFFSVTAGGFTLVNNFSASITAQALTQAYIVREFALPRLDSGILDLTFTPSPTYNGSFAFVNGIEVILLPDIFHPVSMTGLSDKNLETEHQTFQTMFRLNVGGQYVPASKDSGLTRTWYDDSPYIFGAAFGVTSEADNNETIKYPYDELKYIAPYNVYRTARSMGPNSSINQNYNLTWVFRIDVNFMYLVRLHFCEFYFEKVNQRVFSIFINNQMAEEEADVIAWAKSRGVPVYKDFAVYVNGRTGDDQMFVSLHPNVGVKPEYYDSVLNGLEIFKFNDTRGNLAGPNPMPELVKTELRQGKSVTTSKLSKHGIITGSVIGSLVVFGLVGLAVFLKQTKSRTYDASSRIGGWFPIYGSSHSSGTRTTSKNSQSSRISNLGGVHCRHFTLAELRLATNDFSESSVIGFGGFGKVYRGFIDGNTKKVAIKRANPSSDQGVHEFLNEIELLSKLRHRHLVSLIGACEENDEMILVYDYMGNGTLREHLYNSENPSLNWTQRLDICIGAARGIHYLHTGARHMIIHRDVKSTNILLDEKCVAKVSDFGLSKTGPTLDQTHISTIVKGSFGYLDPEYFLRQQLTDKSDVYSFGVVLFEVLCGRPALNPSLPKEQVSLADWALLNHKRDTLEQIVDQHIIWEINPECLKHFAETAAKCLSDYGLDRPSMGSVLRNLEYCHQLQTNPDVQNVAAKQKADDATQNGTPKQIHASFHLSTPCASCSSARPQVSPRFRQACNLINPPRNRHQSLRLHRPPNPASVPLPSWGQASAPSTSPSPSTNYVSIPPSISEPPSDPMSPNDAKAPSESDGPSSFDITNMLSSAKTSESDGPSSFDITTMLSSAKPSESDGPSSFDISKILSSIKVDPEVEKICESTDHPALCIATVAPLLNGKNVDVKSVLEVAMKAGSSFTEFVLSFATKLAEKPGTPPEMKSILSDCKDSFDTALSNFEESITALSQDDIGTMNSMLSAVMTFVGDCEDSFDGMGMDSPFMAYSDKLTNMTSNCLAIISLMN</sequence>
<dbReference type="FunFam" id="3.30.200.20:FF:000039">
    <property type="entry name" value="receptor-like protein kinase FERONIA"/>
    <property type="match status" value="1"/>
</dbReference>
<protein>
    <recommendedName>
        <fullName evidence="15">Protein kinase domain-containing protein</fullName>
    </recommendedName>
</protein>
<evidence type="ECO:0000256" key="8">
    <source>
        <dbReference type="ARBA" id="ARBA00022840"/>
    </source>
</evidence>
<keyword evidence="6 12" id="KW-0547">Nucleotide-binding</keyword>
<dbReference type="CDD" id="cd14066">
    <property type="entry name" value="STKc_IRAK"/>
    <property type="match status" value="1"/>
</dbReference>
<feature type="chain" id="PRO_5016338163" description="Protein kinase domain-containing protein" evidence="14">
    <location>
        <begin position="25"/>
        <end position="1137"/>
    </location>
</feature>
<evidence type="ECO:0000256" key="3">
    <source>
        <dbReference type="ARBA" id="ARBA00022679"/>
    </source>
</evidence>
<dbReference type="InterPro" id="IPR045272">
    <property type="entry name" value="ANXUR1/2-like"/>
</dbReference>
<evidence type="ECO:0000256" key="6">
    <source>
        <dbReference type="ARBA" id="ARBA00022741"/>
    </source>
</evidence>
<dbReference type="Gene3D" id="1.20.140.40">
    <property type="entry name" value="Invertase/pectin methylesterase inhibitor family protein"/>
    <property type="match status" value="1"/>
</dbReference>
<dbReference type="Gene3D" id="3.30.200.20">
    <property type="entry name" value="Phosphorylase Kinase, domain 1"/>
    <property type="match status" value="1"/>
</dbReference>
<dbReference type="GO" id="GO:0004674">
    <property type="term" value="F:protein serine/threonine kinase activity"/>
    <property type="evidence" value="ECO:0007669"/>
    <property type="project" value="UniProtKB-KW"/>
</dbReference>
<dbReference type="InterPro" id="IPR006501">
    <property type="entry name" value="Pectinesterase_inhib_dom"/>
</dbReference>
<evidence type="ECO:0000256" key="12">
    <source>
        <dbReference type="PROSITE-ProRule" id="PRU10141"/>
    </source>
</evidence>
<evidence type="ECO:0000259" key="15">
    <source>
        <dbReference type="PROSITE" id="PS50011"/>
    </source>
</evidence>
<dbReference type="NCBIfam" id="TIGR01614">
    <property type="entry name" value="PME_inhib"/>
    <property type="match status" value="1"/>
</dbReference>
<keyword evidence="11" id="KW-0325">Glycoprotein</keyword>
<keyword evidence="7" id="KW-0418">Kinase</keyword>
<dbReference type="GO" id="GO:0010038">
    <property type="term" value="P:response to metal ion"/>
    <property type="evidence" value="ECO:0007669"/>
    <property type="project" value="UniProtKB-ARBA"/>
</dbReference>
<evidence type="ECO:0000256" key="14">
    <source>
        <dbReference type="SAM" id="SignalP"/>
    </source>
</evidence>
<dbReference type="Gene3D" id="1.10.510.10">
    <property type="entry name" value="Transferase(Phosphotransferase) domain 1"/>
    <property type="match status" value="1"/>
</dbReference>
<dbReference type="InterPro" id="IPR035513">
    <property type="entry name" value="Invertase/methylesterase_inhib"/>
</dbReference>
<proteinExistence type="predicted"/>
<keyword evidence="8 12" id="KW-0067">ATP-binding</keyword>
<dbReference type="GO" id="GO:0005524">
    <property type="term" value="F:ATP binding"/>
    <property type="evidence" value="ECO:0007669"/>
    <property type="project" value="UniProtKB-UniRule"/>
</dbReference>
<dbReference type="InterPro" id="IPR000719">
    <property type="entry name" value="Prot_kinase_dom"/>
</dbReference>
<evidence type="ECO:0000256" key="10">
    <source>
        <dbReference type="ARBA" id="ARBA00023136"/>
    </source>
</evidence>
<dbReference type="Pfam" id="PF04043">
    <property type="entry name" value="PMEI"/>
    <property type="match status" value="1"/>
</dbReference>
<dbReference type="InterPro" id="IPR024788">
    <property type="entry name" value="Malectin-like_Carb-bd_dom"/>
</dbReference>
<dbReference type="PANTHER" id="PTHR34590:SF5">
    <property type="entry name" value="OS04G0586500 PROTEIN"/>
    <property type="match status" value="1"/>
</dbReference>
<dbReference type="GO" id="GO:0004714">
    <property type="term" value="F:transmembrane receptor protein tyrosine kinase activity"/>
    <property type="evidence" value="ECO:0007669"/>
    <property type="project" value="InterPro"/>
</dbReference>
<keyword evidence="9" id="KW-1133">Transmembrane helix</keyword>
<keyword evidence="4" id="KW-0812">Transmembrane</keyword>
<dbReference type="InterPro" id="IPR001245">
    <property type="entry name" value="Ser-Thr/Tyr_kinase_cat_dom"/>
</dbReference>
<keyword evidence="3" id="KW-0808">Transferase</keyword>
<feature type="region of interest" description="Disordered" evidence="13">
    <location>
        <begin position="862"/>
        <end position="976"/>
    </location>
</feature>
<keyword evidence="10" id="KW-0472">Membrane</keyword>
<evidence type="ECO:0000256" key="2">
    <source>
        <dbReference type="ARBA" id="ARBA00022527"/>
    </source>
</evidence>
<feature type="compositionally biased region" description="Basic residues" evidence="13">
    <location>
        <begin position="867"/>
        <end position="877"/>
    </location>
</feature>
<dbReference type="CDD" id="cd15800">
    <property type="entry name" value="PMEI-like_2"/>
    <property type="match status" value="1"/>
</dbReference>
<dbReference type="PROSITE" id="PS50011">
    <property type="entry name" value="PROTEIN_KINASE_DOM"/>
    <property type="match status" value="1"/>
</dbReference>
<dbReference type="InterPro" id="IPR008271">
    <property type="entry name" value="Ser/Thr_kinase_AS"/>
</dbReference>
<comment type="subcellular location">
    <subcellularLocation>
        <location evidence="1">Membrane</location>
        <topology evidence="1">Single-pass type I membrane protein</topology>
    </subcellularLocation>
</comment>
<gene>
    <name evidence="16" type="ORF">F511_19432</name>
</gene>
<dbReference type="Gene3D" id="2.60.120.430">
    <property type="entry name" value="Galactose-binding lectin"/>
    <property type="match status" value="2"/>
</dbReference>
<feature type="binding site" evidence="12">
    <location>
        <position position="557"/>
    </location>
    <ligand>
        <name>ATP</name>
        <dbReference type="ChEBI" id="CHEBI:30616"/>
    </ligand>
</feature>
<dbReference type="SUPFAM" id="SSF56112">
    <property type="entry name" value="Protein kinase-like (PK-like)"/>
    <property type="match status" value="1"/>
</dbReference>
<dbReference type="InterPro" id="IPR011009">
    <property type="entry name" value="Kinase-like_dom_sf"/>
</dbReference>
<dbReference type="SMART" id="SM00856">
    <property type="entry name" value="PMEI"/>
    <property type="match status" value="1"/>
</dbReference>
<dbReference type="FunFam" id="2.60.120.430:FF:000003">
    <property type="entry name" value="FERONIA receptor-like kinase"/>
    <property type="match status" value="1"/>
</dbReference>
<dbReference type="SUPFAM" id="SSF101148">
    <property type="entry name" value="Plant invertase/pectin methylesterase inhibitor"/>
    <property type="match status" value="1"/>
</dbReference>
<dbReference type="PROSITE" id="PS00107">
    <property type="entry name" value="PROTEIN_KINASE_ATP"/>
    <property type="match status" value="1"/>
</dbReference>
<evidence type="ECO:0000256" key="13">
    <source>
        <dbReference type="SAM" id="MobiDB-lite"/>
    </source>
</evidence>
<dbReference type="GO" id="GO:0004857">
    <property type="term" value="F:enzyme inhibitor activity"/>
    <property type="evidence" value="ECO:0007669"/>
    <property type="project" value="InterPro"/>
</dbReference>
<feature type="domain" description="Protein kinase" evidence="15">
    <location>
        <begin position="528"/>
        <end position="806"/>
    </location>
</feature>
<dbReference type="Proteomes" id="UP000250235">
    <property type="component" value="Unassembled WGS sequence"/>
</dbReference>
<dbReference type="Pfam" id="PF07714">
    <property type="entry name" value="PK_Tyr_Ser-Thr"/>
    <property type="match status" value="1"/>
</dbReference>
<accession>A0A2Z7CSL8</accession>
<dbReference type="SMART" id="SM00220">
    <property type="entry name" value="S_TKc"/>
    <property type="match status" value="1"/>
</dbReference>
<dbReference type="GO" id="GO:0016020">
    <property type="term" value="C:membrane"/>
    <property type="evidence" value="ECO:0007669"/>
    <property type="project" value="UniProtKB-SubCell"/>
</dbReference>
<reference evidence="16 17" key="1">
    <citation type="journal article" date="2015" name="Proc. Natl. Acad. Sci. U.S.A.">
        <title>The resurrection genome of Boea hygrometrica: A blueprint for survival of dehydration.</title>
        <authorList>
            <person name="Xiao L."/>
            <person name="Yang G."/>
            <person name="Zhang L."/>
            <person name="Yang X."/>
            <person name="Zhao S."/>
            <person name="Ji Z."/>
            <person name="Zhou Q."/>
            <person name="Hu M."/>
            <person name="Wang Y."/>
            <person name="Chen M."/>
            <person name="Xu Y."/>
            <person name="Jin H."/>
            <person name="Xiao X."/>
            <person name="Hu G."/>
            <person name="Bao F."/>
            <person name="Hu Y."/>
            <person name="Wan P."/>
            <person name="Li L."/>
            <person name="Deng X."/>
            <person name="Kuang T."/>
            <person name="Xiang C."/>
            <person name="Zhu J.K."/>
            <person name="Oliver M.J."/>
            <person name="He Y."/>
        </authorList>
    </citation>
    <scope>NUCLEOTIDE SEQUENCE [LARGE SCALE GENOMIC DNA]</scope>
    <source>
        <strain evidence="17">cv. XS01</strain>
    </source>
</reference>
<evidence type="ECO:0000256" key="9">
    <source>
        <dbReference type="ARBA" id="ARBA00022989"/>
    </source>
</evidence>
<dbReference type="OrthoDB" id="1903759at2759"/>
<evidence type="ECO:0000256" key="5">
    <source>
        <dbReference type="ARBA" id="ARBA00022729"/>
    </source>
</evidence>
<organism evidence="16 17">
    <name type="scientific">Dorcoceras hygrometricum</name>
    <dbReference type="NCBI Taxonomy" id="472368"/>
    <lineage>
        <taxon>Eukaryota</taxon>
        <taxon>Viridiplantae</taxon>
        <taxon>Streptophyta</taxon>
        <taxon>Embryophyta</taxon>
        <taxon>Tracheophyta</taxon>
        <taxon>Spermatophyta</taxon>
        <taxon>Magnoliopsida</taxon>
        <taxon>eudicotyledons</taxon>
        <taxon>Gunneridae</taxon>
        <taxon>Pentapetalae</taxon>
        <taxon>asterids</taxon>
        <taxon>lamiids</taxon>
        <taxon>Lamiales</taxon>
        <taxon>Gesneriaceae</taxon>
        <taxon>Didymocarpoideae</taxon>
        <taxon>Trichosporeae</taxon>
        <taxon>Loxocarpinae</taxon>
        <taxon>Dorcoceras</taxon>
    </lineage>
</organism>
<dbReference type="PANTHER" id="PTHR34590">
    <property type="entry name" value="OS03G0124300 PROTEIN-RELATED"/>
    <property type="match status" value="1"/>
</dbReference>
<dbReference type="AlphaFoldDB" id="A0A2Z7CSL8"/>
<name>A0A2Z7CSL8_9LAMI</name>
<dbReference type="PROSITE" id="PS00108">
    <property type="entry name" value="PROTEIN_KINASE_ST"/>
    <property type="match status" value="1"/>
</dbReference>
<feature type="signal peptide" evidence="14">
    <location>
        <begin position="1"/>
        <end position="24"/>
    </location>
</feature>
<evidence type="ECO:0000256" key="7">
    <source>
        <dbReference type="ARBA" id="ARBA00022777"/>
    </source>
</evidence>
<evidence type="ECO:0000256" key="4">
    <source>
        <dbReference type="ARBA" id="ARBA00022692"/>
    </source>
</evidence>
<evidence type="ECO:0000256" key="11">
    <source>
        <dbReference type="ARBA" id="ARBA00023180"/>
    </source>
</evidence>
<keyword evidence="17" id="KW-1185">Reference proteome</keyword>
<dbReference type="EMBL" id="KQ994741">
    <property type="protein sequence ID" value="KZV47719.1"/>
    <property type="molecule type" value="Genomic_DNA"/>
</dbReference>
<keyword evidence="2" id="KW-0723">Serine/threonine-protein kinase</keyword>
<keyword evidence="5 14" id="KW-0732">Signal</keyword>
<dbReference type="Pfam" id="PF12819">
    <property type="entry name" value="Malectin_like"/>
    <property type="match status" value="1"/>
</dbReference>
<dbReference type="FunFam" id="1.20.140.40:FF:000003">
    <property type="entry name" value="Invertase/pectin methylesterase inhibitor family protein"/>
    <property type="match status" value="1"/>
</dbReference>